<dbReference type="SUPFAM" id="SSF48498">
    <property type="entry name" value="Tetracyclin repressor-like, C-terminal domain"/>
    <property type="match status" value="1"/>
</dbReference>
<keyword evidence="1" id="KW-0805">Transcription regulation</keyword>
<dbReference type="InterPro" id="IPR009057">
    <property type="entry name" value="Homeodomain-like_sf"/>
</dbReference>
<dbReference type="RefSeq" id="WP_220162022.1">
    <property type="nucleotide sequence ID" value="NZ_JAIBOA010000001.1"/>
</dbReference>
<dbReference type="EMBL" id="JAIBOA010000001">
    <property type="protein sequence ID" value="MBW8480771.1"/>
    <property type="molecule type" value="Genomic_DNA"/>
</dbReference>
<dbReference type="SUPFAM" id="SSF46689">
    <property type="entry name" value="Homeodomain-like"/>
    <property type="match status" value="1"/>
</dbReference>
<dbReference type="Proteomes" id="UP000774570">
    <property type="component" value="Unassembled WGS sequence"/>
</dbReference>
<accession>A0ABS7FK87</accession>
<evidence type="ECO:0000256" key="3">
    <source>
        <dbReference type="ARBA" id="ARBA00023163"/>
    </source>
</evidence>
<dbReference type="Pfam" id="PF00440">
    <property type="entry name" value="TetR_N"/>
    <property type="match status" value="1"/>
</dbReference>
<evidence type="ECO:0000313" key="7">
    <source>
        <dbReference type="Proteomes" id="UP000774570"/>
    </source>
</evidence>
<proteinExistence type="predicted"/>
<evidence type="ECO:0000259" key="5">
    <source>
        <dbReference type="PROSITE" id="PS50977"/>
    </source>
</evidence>
<dbReference type="PRINTS" id="PR00455">
    <property type="entry name" value="HTHTETR"/>
</dbReference>
<dbReference type="PROSITE" id="PS50977">
    <property type="entry name" value="HTH_TETR_2"/>
    <property type="match status" value="1"/>
</dbReference>
<dbReference type="Gene3D" id="1.10.357.10">
    <property type="entry name" value="Tetracycline Repressor, domain 2"/>
    <property type="match status" value="1"/>
</dbReference>
<dbReference type="InterPro" id="IPR049445">
    <property type="entry name" value="TetR_SbtR-like_C"/>
</dbReference>
<feature type="domain" description="HTH tetR-type" evidence="5">
    <location>
        <begin position="6"/>
        <end position="65"/>
    </location>
</feature>
<evidence type="ECO:0000256" key="1">
    <source>
        <dbReference type="ARBA" id="ARBA00023015"/>
    </source>
</evidence>
<sequence length="174" mass="18053">MRADARRNRDRITAAALALVAERGPEVPMEEIARAAGLGVGTLYRHFPDRGALLEEISVAGLVDLRDAARALLDAGGPPWAAVEGFVAHCAGRPLALIKALAETVPAPPEREELQGEVDTLMLRMVGAAQAAGALRADLAPADAVAVLSAVVCRPGVRAGDALTTVLLDGLRAR</sequence>
<comment type="caution">
    <text evidence="6">The sequence shown here is derived from an EMBL/GenBank/DDBJ whole genome shotgun (WGS) entry which is preliminary data.</text>
</comment>
<dbReference type="InterPro" id="IPR036271">
    <property type="entry name" value="Tet_transcr_reg_TetR-rel_C_sf"/>
</dbReference>
<keyword evidence="3" id="KW-0804">Transcription</keyword>
<organism evidence="6 7">
    <name type="scientific">Actinomadura parmotrematis</name>
    <dbReference type="NCBI Taxonomy" id="2864039"/>
    <lineage>
        <taxon>Bacteria</taxon>
        <taxon>Bacillati</taxon>
        <taxon>Actinomycetota</taxon>
        <taxon>Actinomycetes</taxon>
        <taxon>Streptosporangiales</taxon>
        <taxon>Thermomonosporaceae</taxon>
        <taxon>Actinomadura</taxon>
    </lineage>
</organism>
<dbReference type="PANTHER" id="PTHR30055:SF234">
    <property type="entry name" value="HTH-TYPE TRANSCRIPTIONAL REGULATOR BETI"/>
    <property type="match status" value="1"/>
</dbReference>
<dbReference type="InterPro" id="IPR050109">
    <property type="entry name" value="HTH-type_TetR-like_transc_reg"/>
</dbReference>
<protein>
    <submittedName>
        <fullName evidence="6">TetR/AcrR family transcriptional regulator helix-turn-helix transcriptional regulator</fullName>
    </submittedName>
</protein>
<name>A0ABS7FK87_9ACTN</name>
<evidence type="ECO:0000256" key="2">
    <source>
        <dbReference type="ARBA" id="ARBA00023125"/>
    </source>
</evidence>
<keyword evidence="7" id="KW-1185">Reference proteome</keyword>
<dbReference type="PANTHER" id="PTHR30055">
    <property type="entry name" value="HTH-TYPE TRANSCRIPTIONAL REGULATOR RUTR"/>
    <property type="match status" value="1"/>
</dbReference>
<dbReference type="InterPro" id="IPR001647">
    <property type="entry name" value="HTH_TetR"/>
</dbReference>
<dbReference type="Pfam" id="PF21597">
    <property type="entry name" value="TetR_C_43"/>
    <property type="match status" value="1"/>
</dbReference>
<evidence type="ECO:0000313" key="6">
    <source>
        <dbReference type="EMBL" id="MBW8480771.1"/>
    </source>
</evidence>
<evidence type="ECO:0000256" key="4">
    <source>
        <dbReference type="PROSITE-ProRule" id="PRU00335"/>
    </source>
</evidence>
<reference evidence="6 7" key="1">
    <citation type="submission" date="2021-07" db="EMBL/GenBank/DDBJ databases">
        <title>Actinomadura sp. PM05-2 isolated from lichen.</title>
        <authorList>
            <person name="Somphong A."/>
            <person name="Phongsopitanun W."/>
            <person name="Tanasupawat S."/>
            <person name="Peongsungnone V."/>
        </authorList>
    </citation>
    <scope>NUCLEOTIDE SEQUENCE [LARGE SCALE GENOMIC DNA]</scope>
    <source>
        <strain evidence="6 7">PM05-2</strain>
    </source>
</reference>
<keyword evidence="2 4" id="KW-0238">DNA-binding</keyword>
<feature type="DNA-binding region" description="H-T-H motif" evidence="4">
    <location>
        <begin position="28"/>
        <end position="47"/>
    </location>
</feature>
<gene>
    <name evidence="6" type="ORF">K1Y72_00225</name>
</gene>